<name>A0AAD1Y940_EUPCR</name>
<protein>
    <submittedName>
        <fullName evidence="1">Uncharacterized protein</fullName>
    </submittedName>
</protein>
<organism evidence="1 2">
    <name type="scientific">Euplotes crassus</name>
    <dbReference type="NCBI Taxonomy" id="5936"/>
    <lineage>
        <taxon>Eukaryota</taxon>
        <taxon>Sar</taxon>
        <taxon>Alveolata</taxon>
        <taxon>Ciliophora</taxon>
        <taxon>Intramacronucleata</taxon>
        <taxon>Spirotrichea</taxon>
        <taxon>Hypotrichia</taxon>
        <taxon>Euplotida</taxon>
        <taxon>Euplotidae</taxon>
        <taxon>Moneuplotes</taxon>
    </lineage>
</organism>
<dbReference type="EMBL" id="CAMPGE010029306">
    <property type="protein sequence ID" value="CAI2386774.1"/>
    <property type="molecule type" value="Genomic_DNA"/>
</dbReference>
<reference evidence="1" key="1">
    <citation type="submission" date="2023-07" db="EMBL/GenBank/DDBJ databases">
        <authorList>
            <consortium name="AG Swart"/>
            <person name="Singh M."/>
            <person name="Singh A."/>
            <person name="Seah K."/>
            <person name="Emmerich C."/>
        </authorList>
    </citation>
    <scope>NUCLEOTIDE SEQUENCE</scope>
    <source>
        <strain evidence="1">DP1</strain>
    </source>
</reference>
<keyword evidence="2" id="KW-1185">Reference proteome</keyword>
<proteinExistence type="predicted"/>
<accession>A0AAD1Y940</accession>
<gene>
    <name evidence="1" type="ORF">ECRASSUSDP1_LOCUS28398</name>
</gene>
<comment type="caution">
    <text evidence="1">The sequence shown here is derived from an EMBL/GenBank/DDBJ whole genome shotgun (WGS) entry which is preliminary data.</text>
</comment>
<dbReference type="AlphaFoldDB" id="A0AAD1Y940"/>
<sequence>MSKADFNKFYCSKIGIEFGLVLSPTTWRVPTLFISSPSKSVGVLGINRLGI</sequence>
<dbReference type="Proteomes" id="UP001295684">
    <property type="component" value="Unassembled WGS sequence"/>
</dbReference>
<evidence type="ECO:0000313" key="1">
    <source>
        <dbReference type="EMBL" id="CAI2386774.1"/>
    </source>
</evidence>
<evidence type="ECO:0000313" key="2">
    <source>
        <dbReference type="Proteomes" id="UP001295684"/>
    </source>
</evidence>